<evidence type="ECO:0000259" key="2">
    <source>
        <dbReference type="PROSITE" id="PS50883"/>
    </source>
</evidence>
<gene>
    <name evidence="3" type="ORF">CIG1485E_0004</name>
</gene>
<evidence type="ECO:0000256" key="1">
    <source>
        <dbReference type="SAM" id="Phobius"/>
    </source>
</evidence>
<dbReference type="GO" id="GO:0071111">
    <property type="term" value="F:cyclic-guanylate-specific phosphodiesterase activity"/>
    <property type="evidence" value="ECO:0007669"/>
    <property type="project" value="InterPro"/>
</dbReference>
<dbReference type="AlphaFoldDB" id="A0A076FDK1"/>
<dbReference type="Pfam" id="PF00563">
    <property type="entry name" value="EAL"/>
    <property type="match status" value="1"/>
</dbReference>
<dbReference type="PROSITE" id="PS50883">
    <property type="entry name" value="EAL"/>
    <property type="match status" value="1"/>
</dbReference>
<dbReference type="InterPro" id="IPR035919">
    <property type="entry name" value="EAL_sf"/>
</dbReference>
<dbReference type="PANTHER" id="PTHR33121:SF71">
    <property type="entry name" value="OXYGEN SENSOR PROTEIN DOSP"/>
    <property type="match status" value="1"/>
</dbReference>
<keyword evidence="1" id="KW-0812">Transmembrane</keyword>
<organism evidence="3 4">
    <name type="scientific">Campylobacter iguaniorum</name>
    <dbReference type="NCBI Taxonomy" id="1244531"/>
    <lineage>
        <taxon>Bacteria</taxon>
        <taxon>Pseudomonadati</taxon>
        <taxon>Campylobacterota</taxon>
        <taxon>Epsilonproteobacteria</taxon>
        <taxon>Campylobacterales</taxon>
        <taxon>Campylobacteraceae</taxon>
        <taxon>Campylobacter</taxon>
    </lineage>
</organism>
<keyword evidence="4" id="KW-1185">Reference proteome</keyword>
<dbReference type="InterPro" id="IPR001633">
    <property type="entry name" value="EAL_dom"/>
</dbReference>
<sequence length="460" mass="54179">MLYSQTKERSNRFALALRIATPFIFLLLLWAYTFANFKNYQIFEISMFVLLTVCYVYYTFYMIYHGFNSSFIDPVSKCFTREKISNILQKSIKNGEDKCIVMIGIKNLNDINERYGFTNVDKISYKFLVKLQDFLKSNKIKKVPIGKYIDGYFLMLVDYKESSLNHLLKTFEISLSKNGINNIEIKVIYSIISTKYDSNLNNVLSTLFYKILNNENEKFSAQEYESIIKDALNKKNFIFKFQTIKDIKSNNDMIYASQKLKFDSQSMPKIKFNQIINKIGYEIDYDKEVLNSLFNQIDFNDIKNKLFIEISPVTIRNHKFKIDLFKLVKDKNIDPKKLVFEFVEDSAYSEIIQFREILAEYTNAGFGFALTHFGGNNSSLEYFKYLDVDYIIYDMEFSKNFDNFKFRNLLENMNVAASKLNVKTIIRFVDKSSFYDEIMKTGIDYVQGFCIDKPKLSLKD</sequence>
<protein>
    <submittedName>
        <fullName evidence="3">Putative diguanylate phosphodiesterase (EAL domain)</fullName>
    </submittedName>
</protein>
<dbReference type="eggNOG" id="COG2199">
    <property type="taxonomic scope" value="Bacteria"/>
</dbReference>
<evidence type="ECO:0000313" key="3">
    <source>
        <dbReference type="EMBL" id="AII13884.1"/>
    </source>
</evidence>
<reference evidence="4" key="1">
    <citation type="journal article" date="2014" name="Genome Announc.">
        <title>Complete Genome Sequence of Campylobacter iguaniorum Strain 1485ET, Isolated from a Bearded Dragon (Pogona vitticeps).</title>
        <authorList>
            <person name="Gilbert M.J."/>
            <person name="Miller W.G."/>
            <person name="Yee E."/>
            <person name="Kik M."/>
            <person name="Wagenaar J.A."/>
            <person name="Duim B."/>
        </authorList>
    </citation>
    <scope>NUCLEOTIDE SEQUENCE [LARGE SCALE GENOMIC DNA]</scope>
    <source>
        <strain evidence="4">1485E</strain>
    </source>
</reference>
<dbReference type="PANTHER" id="PTHR33121">
    <property type="entry name" value="CYCLIC DI-GMP PHOSPHODIESTERASE PDEF"/>
    <property type="match status" value="1"/>
</dbReference>
<dbReference type="EMBL" id="CP009043">
    <property type="protein sequence ID" value="AII13884.1"/>
    <property type="molecule type" value="Genomic_DNA"/>
</dbReference>
<feature type="domain" description="EAL" evidence="2">
    <location>
        <begin position="221"/>
        <end position="460"/>
    </location>
</feature>
<dbReference type="OrthoDB" id="5360156at2"/>
<feature type="transmembrane region" description="Helical" evidence="1">
    <location>
        <begin position="12"/>
        <end position="33"/>
    </location>
</feature>
<dbReference type="RefSeq" id="WP_038452424.1">
    <property type="nucleotide sequence ID" value="NZ_CP009043.1"/>
</dbReference>
<dbReference type="eggNOG" id="COG2200">
    <property type="taxonomic scope" value="Bacteria"/>
</dbReference>
<feature type="transmembrane region" description="Helical" evidence="1">
    <location>
        <begin position="45"/>
        <end position="64"/>
    </location>
</feature>
<dbReference type="KEGG" id="caj:CIG1485E_0004"/>
<dbReference type="InterPro" id="IPR050706">
    <property type="entry name" value="Cyclic-di-GMP_PDE-like"/>
</dbReference>
<dbReference type="SUPFAM" id="SSF141868">
    <property type="entry name" value="EAL domain-like"/>
    <property type="match status" value="1"/>
</dbReference>
<dbReference type="Proteomes" id="UP000028486">
    <property type="component" value="Chromosome"/>
</dbReference>
<accession>A0A076FDK1</accession>
<keyword evidence="1" id="KW-0472">Membrane</keyword>
<dbReference type="Gene3D" id="3.20.20.450">
    <property type="entry name" value="EAL domain"/>
    <property type="match status" value="1"/>
</dbReference>
<proteinExistence type="predicted"/>
<dbReference type="STRING" id="1244531.CIG2463D_0004"/>
<keyword evidence="1" id="KW-1133">Transmembrane helix</keyword>
<evidence type="ECO:0000313" key="4">
    <source>
        <dbReference type="Proteomes" id="UP000028486"/>
    </source>
</evidence>
<name>A0A076FDK1_9BACT</name>
<dbReference type="HOGENOM" id="CLU_579907_0_0_7"/>
<dbReference type="SMART" id="SM00052">
    <property type="entry name" value="EAL"/>
    <property type="match status" value="1"/>
</dbReference>